<evidence type="ECO:0000313" key="2">
    <source>
        <dbReference type="Proteomes" id="UP000821845"/>
    </source>
</evidence>
<protein>
    <submittedName>
        <fullName evidence="1">Uncharacterized protein</fullName>
    </submittedName>
</protein>
<keyword evidence="2" id="KW-1185">Reference proteome</keyword>
<evidence type="ECO:0000313" key="1">
    <source>
        <dbReference type="EMBL" id="KAH6944965.1"/>
    </source>
</evidence>
<organism evidence="1 2">
    <name type="scientific">Hyalomma asiaticum</name>
    <name type="common">Tick</name>
    <dbReference type="NCBI Taxonomy" id="266040"/>
    <lineage>
        <taxon>Eukaryota</taxon>
        <taxon>Metazoa</taxon>
        <taxon>Ecdysozoa</taxon>
        <taxon>Arthropoda</taxon>
        <taxon>Chelicerata</taxon>
        <taxon>Arachnida</taxon>
        <taxon>Acari</taxon>
        <taxon>Parasitiformes</taxon>
        <taxon>Ixodida</taxon>
        <taxon>Ixodoidea</taxon>
        <taxon>Ixodidae</taxon>
        <taxon>Hyalomminae</taxon>
        <taxon>Hyalomma</taxon>
    </lineage>
</organism>
<dbReference type="Proteomes" id="UP000821845">
    <property type="component" value="Chromosome 1"/>
</dbReference>
<accession>A0ACB7TDF5</accession>
<sequence length="310" mass="33373">MDKAVSGATCSASALLFSCGHRRFSSKESGSQKSSQGKKVQRRCNLTKMLHFVFGRYSIISRHYVAAQSDNYDTLPYPCRRKRIIEARGRTTTGAKAGGPAGGEGEGVDRMKGKLVKTYTNKMFSLALAWGRPSEWVNVWGAIKVVPEYSGESTLVKAPHENQSCAVASWKDGSQAAVLVAFATLIHAEDEPVTEKKPAAEPKSTTEEKKEEVDSRIGFGTGFGHVAGGNGYGFNRGVSGFNQGSGGFDSANAFNNVHGFRNRDGYRTNHGFDQTTYNRYGAGYGGFNNGFNRGAGGFHNQYGAQGGFLG</sequence>
<comment type="caution">
    <text evidence="1">The sequence shown here is derived from an EMBL/GenBank/DDBJ whole genome shotgun (WGS) entry which is preliminary data.</text>
</comment>
<reference evidence="1" key="1">
    <citation type="submission" date="2020-05" db="EMBL/GenBank/DDBJ databases">
        <title>Large-scale comparative analyses of tick genomes elucidate their genetic diversity and vector capacities.</title>
        <authorList>
            <person name="Jia N."/>
            <person name="Wang J."/>
            <person name="Shi W."/>
            <person name="Du L."/>
            <person name="Sun Y."/>
            <person name="Zhan W."/>
            <person name="Jiang J."/>
            <person name="Wang Q."/>
            <person name="Zhang B."/>
            <person name="Ji P."/>
            <person name="Sakyi L.B."/>
            <person name="Cui X."/>
            <person name="Yuan T."/>
            <person name="Jiang B."/>
            <person name="Yang W."/>
            <person name="Lam T.T.-Y."/>
            <person name="Chang Q."/>
            <person name="Ding S."/>
            <person name="Wang X."/>
            <person name="Zhu J."/>
            <person name="Ruan X."/>
            <person name="Zhao L."/>
            <person name="Wei J."/>
            <person name="Que T."/>
            <person name="Du C."/>
            <person name="Cheng J."/>
            <person name="Dai P."/>
            <person name="Han X."/>
            <person name="Huang E."/>
            <person name="Gao Y."/>
            <person name="Liu J."/>
            <person name="Shao H."/>
            <person name="Ye R."/>
            <person name="Li L."/>
            <person name="Wei W."/>
            <person name="Wang X."/>
            <person name="Wang C."/>
            <person name="Yang T."/>
            <person name="Huo Q."/>
            <person name="Li W."/>
            <person name="Guo W."/>
            <person name="Chen H."/>
            <person name="Zhou L."/>
            <person name="Ni X."/>
            <person name="Tian J."/>
            <person name="Zhou Y."/>
            <person name="Sheng Y."/>
            <person name="Liu T."/>
            <person name="Pan Y."/>
            <person name="Xia L."/>
            <person name="Li J."/>
            <person name="Zhao F."/>
            <person name="Cao W."/>
        </authorList>
    </citation>
    <scope>NUCLEOTIDE SEQUENCE</scope>
    <source>
        <strain evidence="1">Hyas-2018</strain>
    </source>
</reference>
<name>A0ACB7TDF5_HYAAI</name>
<dbReference type="EMBL" id="CM023481">
    <property type="protein sequence ID" value="KAH6944965.1"/>
    <property type="molecule type" value="Genomic_DNA"/>
</dbReference>
<gene>
    <name evidence="1" type="ORF">HPB50_006393</name>
</gene>
<proteinExistence type="predicted"/>